<name>A0AA38L2H8_9AGAR</name>
<accession>A0AA38L2H8</accession>
<evidence type="ECO:0000313" key="2">
    <source>
        <dbReference type="EMBL" id="KAJ3782002.1"/>
    </source>
</evidence>
<sequence length="341" mass="37238">MMLIILSKLDAEQNLYINRVCNGFLSLPLPQPICFTYLAISFRSSQLPLIKMLHPMPTQPIPFGRSAHGKRDSQVSSSSSSVQLPRTLARPEFIEVSPTAIAAAAPELVNVPLGYIRRRLWSEAPQMMAGLSSLAPSHVPGSLPRSHLPPSLSIPLRAPLSPVTPTYPTHVLAVSSSKSSHDTQAIMVPVHSLVLAAQCARLPELRTPNAPVSHTLHLPVIPMSIPSPAAFTILHSFMYDHRLDRVLEALFPVPSSFLANLSHSGIRATMSSGQALHQLSLYLCEASGQNLQTLTTYTARVKGMWQDMVALGLFDTELWDTLDLAWDIVLGAMNLAVVMRQ</sequence>
<dbReference type="EMBL" id="MU793507">
    <property type="protein sequence ID" value="KAJ3782002.1"/>
    <property type="molecule type" value="Genomic_DNA"/>
</dbReference>
<proteinExistence type="predicted"/>
<feature type="region of interest" description="Disordered" evidence="1">
    <location>
        <begin position="61"/>
        <end position="82"/>
    </location>
</feature>
<comment type="caution">
    <text evidence="2">The sequence shown here is derived from an EMBL/GenBank/DDBJ whole genome shotgun (WGS) entry which is preliminary data.</text>
</comment>
<organism evidence="2 3">
    <name type="scientific">Lentinula aff. detonsa</name>
    <dbReference type="NCBI Taxonomy" id="2804958"/>
    <lineage>
        <taxon>Eukaryota</taxon>
        <taxon>Fungi</taxon>
        <taxon>Dikarya</taxon>
        <taxon>Basidiomycota</taxon>
        <taxon>Agaricomycotina</taxon>
        <taxon>Agaricomycetes</taxon>
        <taxon>Agaricomycetidae</taxon>
        <taxon>Agaricales</taxon>
        <taxon>Marasmiineae</taxon>
        <taxon>Omphalotaceae</taxon>
        <taxon>Lentinula</taxon>
    </lineage>
</organism>
<dbReference type="AlphaFoldDB" id="A0AA38L2H8"/>
<evidence type="ECO:0000256" key="1">
    <source>
        <dbReference type="SAM" id="MobiDB-lite"/>
    </source>
</evidence>
<protein>
    <recommendedName>
        <fullName evidence="4">Clp1-like protein</fullName>
    </recommendedName>
</protein>
<evidence type="ECO:0000313" key="3">
    <source>
        <dbReference type="Proteomes" id="UP001163798"/>
    </source>
</evidence>
<keyword evidence="3" id="KW-1185">Reference proteome</keyword>
<reference evidence="2" key="1">
    <citation type="submission" date="2022-08" db="EMBL/GenBank/DDBJ databases">
        <authorList>
            <consortium name="DOE Joint Genome Institute"/>
            <person name="Min B."/>
            <person name="Riley R."/>
            <person name="Sierra-Patev S."/>
            <person name="Naranjo-Ortiz M."/>
            <person name="Looney B."/>
            <person name="Konkel Z."/>
            <person name="Slot J.C."/>
            <person name="Sakamoto Y."/>
            <person name="Steenwyk J.L."/>
            <person name="Rokas A."/>
            <person name="Carro J."/>
            <person name="Camarero S."/>
            <person name="Ferreira P."/>
            <person name="Molpeceres G."/>
            <person name="Ruiz-Duenas F.J."/>
            <person name="Serrano A."/>
            <person name="Henrissat B."/>
            <person name="Drula E."/>
            <person name="Hughes K.W."/>
            <person name="Mata J.L."/>
            <person name="Ishikawa N.K."/>
            <person name="Vargas-Isla R."/>
            <person name="Ushijima S."/>
            <person name="Smith C.A."/>
            <person name="Ahrendt S."/>
            <person name="Andreopoulos W."/>
            <person name="He G."/>
            <person name="Labutti K."/>
            <person name="Lipzen A."/>
            <person name="Ng V."/>
            <person name="Sandor L."/>
            <person name="Barry K."/>
            <person name="Martinez A.T."/>
            <person name="Xiao Y."/>
            <person name="Gibbons J.G."/>
            <person name="Terashima K."/>
            <person name="Hibbett D.S."/>
            <person name="Grigoriev I.V."/>
        </authorList>
    </citation>
    <scope>NUCLEOTIDE SEQUENCE</scope>
    <source>
        <strain evidence="2">TFB10291</strain>
    </source>
</reference>
<dbReference type="Proteomes" id="UP001163798">
    <property type="component" value="Unassembled WGS sequence"/>
</dbReference>
<evidence type="ECO:0008006" key="4">
    <source>
        <dbReference type="Google" id="ProtNLM"/>
    </source>
</evidence>
<gene>
    <name evidence="2" type="ORF">GGU10DRAFT_364902</name>
</gene>